<dbReference type="InterPro" id="IPR000014">
    <property type="entry name" value="PAS"/>
</dbReference>
<accession>A0A4R6TYE2</accession>
<sequence>MTGANRHTPLHLLLAMRPGCDVQTVFMAIERKAVRLLILEDSQNEAERIVSLFRNAGLPTRVHRAGNPESLSEALGKPWDLCIAAFDCELLPPLTAMRMLQKTERDLSFIQIVAEPDSDLIVEALQQGAQDAVPRGEDQHLLMVAQRELTSLQERRARRAAEAALHEAEKRCQLLLDSSIDAIAYVHDGMHIYANRAYLKLFGYRCPDDLEGTPMTDLIAPGDQAGFKDFLRNYRSETDSADFQCSGINTSDESFDAKISFSPAMYDGEPCVQVVIRTDSDNAELEQKLKAISSQDLATGLFNRQRFLELLSAASERAVNGGESASLAYIKIDNYNRLTTELGIAGIDLLLADLAQTVRQGLSKDTQLARLADNVFCALKSGASPEQHQPELAELLKTVAGKLFEISGRTAQTTLSIGVAAISEKTGKPADALDRARRSSEEDSAGNHLHVHNPADELAASANRSNITAMIQHALETNGFRLLFQPVISLRGDHDELYEVLLRLVTPQGEEVPPNDFLNAAISAGLAEKIDRWVLLNAIKLLTQHRAKGHKTTLFVHLSSASLQDMSLLAWLAMALKAARLPADSLILQIRETDAITHLKQAKELVDGLRDLHCQIALGQFGCAVNPFNTLNHLNVDYVKIDGSFTGELHEQANQDALKEILAALHAQAKQTIVPFVESASILSVLWQAGVNYIQGHYLQGPSTAMDYDFGANN</sequence>
<dbReference type="GO" id="GO:0071111">
    <property type="term" value="F:cyclic-guanylate-specific phosphodiesterase activity"/>
    <property type="evidence" value="ECO:0007669"/>
    <property type="project" value="InterPro"/>
</dbReference>
<evidence type="ECO:0000256" key="2">
    <source>
        <dbReference type="SAM" id="MobiDB-lite"/>
    </source>
</evidence>
<dbReference type="EMBL" id="SNYK01000003">
    <property type="protein sequence ID" value="TDQ38948.1"/>
    <property type="molecule type" value="Genomic_DNA"/>
</dbReference>
<dbReference type="InterPro" id="IPR001789">
    <property type="entry name" value="Sig_transdc_resp-reg_receiver"/>
</dbReference>
<evidence type="ECO:0000313" key="7">
    <source>
        <dbReference type="Proteomes" id="UP000294575"/>
    </source>
</evidence>
<dbReference type="Pfam" id="PF00989">
    <property type="entry name" value="PAS"/>
    <property type="match status" value="1"/>
</dbReference>
<dbReference type="InterPro" id="IPR035919">
    <property type="entry name" value="EAL_sf"/>
</dbReference>
<dbReference type="InterPro" id="IPR011006">
    <property type="entry name" value="CheY-like_superfamily"/>
</dbReference>
<dbReference type="SMART" id="SM00091">
    <property type="entry name" value="PAS"/>
    <property type="match status" value="1"/>
</dbReference>
<dbReference type="Gene3D" id="3.20.20.450">
    <property type="entry name" value="EAL domain"/>
    <property type="match status" value="1"/>
</dbReference>
<dbReference type="PROSITE" id="PS50887">
    <property type="entry name" value="GGDEF"/>
    <property type="match status" value="1"/>
</dbReference>
<dbReference type="InterPro" id="IPR029787">
    <property type="entry name" value="Nucleotide_cyclase"/>
</dbReference>
<protein>
    <submittedName>
        <fullName evidence="6">PAS domain S-box-containing protein/diguanylate cyclase (GGDEF)-like protein</fullName>
    </submittedName>
</protein>
<dbReference type="Gene3D" id="3.30.450.20">
    <property type="entry name" value="PAS domain"/>
    <property type="match status" value="1"/>
</dbReference>
<dbReference type="InterPro" id="IPR013767">
    <property type="entry name" value="PAS_fold"/>
</dbReference>
<dbReference type="PROSITE" id="PS50883">
    <property type="entry name" value="EAL"/>
    <property type="match status" value="1"/>
</dbReference>
<dbReference type="CDD" id="cd01949">
    <property type="entry name" value="GGDEF"/>
    <property type="match status" value="1"/>
</dbReference>
<dbReference type="GO" id="GO:0000160">
    <property type="term" value="P:phosphorelay signal transduction system"/>
    <property type="evidence" value="ECO:0007669"/>
    <property type="project" value="InterPro"/>
</dbReference>
<dbReference type="Pfam" id="PF00990">
    <property type="entry name" value="GGDEF"/>
    <property type="match status" value="1"/>
</dbReference>
<dbReference type="PANTHER" id="PTHR33121:SF23">
    <property type="entry name" value="CYCLIC DI-GMP PHOSPHODIESTERASE PDEB"/>
    <property type="match status" value="1"/>
</dbReference>
<feature type="domain" description="Response regulatory" evidence="3">
    <location>
        <begin position="35"/>
        <end position="150"/>
    </location>
</feature>
<feature type="domain" description="EAL" evidence="4">
    <location>
        <begin position="464"/>
        <end position="714"/>
    </location>
</feature>
<evidence type="ECO:0000256" key="1">
    <source>
        <dbReference type="PROSITE-ProRule" id="PRU00169"/>
    </source>
</evidence>
<comment type="caution">
    <text evidence="6">The sequence shown here is derived from an EMBL/GenBank/DDBJ whole genome shotgun (WGS) entry which is preliminary data.</text>
</comment>
<organism evidence="6 7">
    <name type="scientific">Thiopseudomonas denitrificans</name>
    <dbReference type="NCBI Taxonomy" id="1501432"/>
    <lineage>
        <taxon>Bacteria</taxon>
        <taxon>Pseudomonadati</taxon>
        <taxon>Pseudomonadota</taxon>
        <taxon>Gammaproteobacteria</taxon>
        <taxon>Pseudomonadales</taxon>
        <taxon>Pseudomonadaceae</taxon>
        <taxon>Thiopseudomonas</taxon>
    </lineage>
</organism>
<keyword evidence="7" id="KW-1185">Reference proteome</keyword>
<dbReference type="AlphaFoldDB" id="A0A4R6TYE2"/>
<proteinExistence type="predicted"/>
<dbReference type="SUPFAM" id="SSF55073">
    <property type="entry name" value="Nucleotide cyclase"/>
    <property type="match status" value="1"/>
</dbReference>
<dbReference type="InterPro" id="IPR043128">
    <property type="entry name" value="Rev_trsase/Diguanyl_cyclase"/>
</dbReference>
<dbReference type="SUPFAM" id="SSF55785">
    <property type="entry name" value="PYP-like sensor domain (PAS domain)"/>
    <property type="match status" value="1"/>
</dbReference>
<dbReference type="Pfam" id="PF00563">
    <property type="entry name" value="EAL"/>
    <property type="match status" value="1"/>
</dbReference>
<dbReference type="CDD" id="cd01948">
    <property type="entry name" value="EAL"/>
    <property type="match status" value="1"/>
</dbReference>
<dbReference type="Proteomes" id="UP000294575">
    <property type="component" value="Unassembled WGS sequence"/>
</dbReference>
<dbReference type="SMART" id="SM00267">
    <property type="entry name" value="GGDEF"/>
    <property type="match status" value="1"/>
</dbReference>
<feature type="region of interest" description="Disordered" evidence="2">
    <location>
        <begin position="428"/>
        <end position="452"/>
    </location>
</feature>
<dbReference type="SUPFAM" id="SSF52172">
    <property type="entry name" value="CheY-like"/>
    <property type="match status" value="1"/>
</dbReference>
<dbReference type="Gene3D" id="3.30.70.270">
    <property type="match status" value="1"/>
</dbReference>
<dbReference type="InterPro" id="IPR050706">
    <property type="entry name" value="Cyclic-di-GMP_PDE-like"/>
</dbReference>
<feature type="compositionally biased region" description="Basic and acidic residues" evidence="2">
    <location>
        <begin position="428"/>
        <end position="441"/>
    </location>
</feature>
<evidence type="ECO:0000259" key="4">
    <source>
        <dbReference type="PROSITE" id="PS50883"/>
    </source>
</evidence>
<dbReference type="NCBIfam" id="TIGR00254">
    <property type="entry name" value="GGDEF"/>
    <property type="match status" value="1"/>
</dbReference>
<dbReference type="CDD" id="cd00130">
    <property type="entry name" value="PAS"/>
    <property type="match status" value="1"/>
</dbReference>
<dbReference type="Gene3D" id="3.40.50.2300">
    <property type="match status" value="1"/>
</dbReference>
<keyword evidence="1" id="KW-0597">Phosphoprotein</keyword>
<dbReference type="InterPro" id="IPR035965">
    <property type="entry name" value="PAS-like_dom_sf"/>
</dbReference>
<gene>
    <name evidence="6" type="ORF">DFQ45_103114</name>
</gene>
<dbReference type="InterPro" id="IPR000160">
    <property type="entry name" value="GGDEF_dom"/>
</dbReference>
<dbReference type="NCBIfam" id="TIGR00229">
    <property type="entry name" value="sensory_box"/>
    <property type="match status" value="1"/>
</dbReference>
<feature type="modified residue" description="4-aspartylphosphate" evidence="1">
    <location>
        <position position="87"/>
    </location>
</feature>
<dbReference type="SMART" id="SM00052">
    <property type="entry name" value="EAL"/>
    <property type="match status" value="1"/>
</dbReference>
<evidence type="ECO:0000259" key="5">
    <source>
        <dbReference type="PROSITE" id="PS50887"/>
    </source>
</evidence>
<dbReference type="PANTHER" id="PTHR33121">
    <property type="entry name" value="CYCLIC DI-GMP PHOSPHODIESTERASE PDEF"/>
    <property type="match status" value="1"/>
</dbReference>
<name>A0A4R6TYE2_9GAMM</name>
<dbReference type="PROSITE" id="PS50110">
    <property type="entry name" value="RESPONSE_REGULATORY"/>
    <property type="match status" value="1"/>
</dbReference>
<dbReference type="SUPFAM" id="SSF141868">
    <property type="entry name" value="EAL domain-like"/>
    <property type="match status" value="1"/>
</dbReference>
<dbReference type="InterPro" id="IPR001633">
    <property type="entry name" value="EAL_dom"/>
</dbReference>
<evidence type="ECO:0000259" key="3">
    <source>
        <dbReference type="PROSITE" id="PS50110"/>
    </source>
</evidence>
<reference evidence="6 7" key="1">
    <citation type="submission" date="2019-03" db="EMBL/GenBank/DDBJ databases">
        <title>Genomic Encyclopedia of Type Strains, Phase IV (KMG-IV): sequencing the most valuable type-strain genomes for metagenomic binning, comparative biology and taxonomic classification.</title>
        <authorList>
            <person name="Goeker M."/>
        </authorList>
    </citation>
    <scope>NUCLEOTIDE SEQUENCE [LARGE SCALE GENOMIC DNA]</scope>
    <source>
        <strain evidence="6 7">DSM 28679</strain>
    </source>
</reference>
<evidence type="ECO:0000313" key="6">
    <source>
        <dbReference type="EMBL" id="TDQ38948.1"/>
    </source>
</evidence>
<feature type="domain" description="GGDEF" evidence="5">
    <location>
        <begin position="323"/>
        <end position="454"/>
    </location>
</feature>